<evidence type="ECO:0000313" key="2">
    <source>
        <dbReference type="Proteomes" id="UP000315003"/>
    </source>
</evidence>
<accession>A0A517T2E4</accession>
<dbReference type="AlphaFoldDB" id="A0A517T2E4"/>
<reference evidence="1 2" key="1">
    <citation type="submission" date="2019-02" db="EMBL/GenBank/DDBJ databases">
        <title>Deep-cultivation of Planctomycetes and their phenomic and genomic characterization uncovers novel biology.</title>
        <authorList>
            <person name="Wiegand S."/>
            <person name="Jogler M."/>
            <person name="Boedeker C."/>
            <person name="Pinto D."/>
            <person name="Vollmers J."/>
            <person name="Rivas-Marin E."/>
            <person name="Kohn T."/>
            <person name="Peeters S.H."/>
            <person name="Heuer A."/>
            <person name="Rast P."/>
            <person name="Oberbeckmann S."/>
            <person name="Bunk B."/>
            <person name="Jeske O."/>
            <person name="Meyerdierks A."/>
            <person name="Storesund J.E."/>
            <person name="Kallscheuer N."/>
            <person name="Luecker S."/>
            <person name="Lage O.M."/>
            <person name="Pohl T."/>
            <person name="Merkel B.J."/>
            <person name="Hornburger P."/>
            <person name="Mueller R.-W."/>
            <person name="Bruemmer F."/>
            <person name="Labrenz M."/>
            <person name="Spormann A.M."/>
            <person name="Op den Camp H."/>
            <person name="Overmann J."/>
            <person name="Amann R."/>
            <person name="Jetten M.S.M."/>
            <person name="Mascher T."/>
            <person name="Medema M.H."/>
            <person name="Devos D.P."/>
            <person name="Kaster A.-K."/>
            <person name="Ovreas L."/>
            <person name="Rohde M."/>
            <person name="Galperin M.Y."/>
            <person name="Jogler C."/>
        </authorList>
    </citation>
    <scope>NUCLEOTIDE SEQUENCE [LARGE SCALE GENOMIC DNA]</scope>
    <source>
        <strain evidence="1 2">SV_7m_r</strain>
    </source>
</reference>
<name>A0A517T2E4_9BACT</name>
<evidence type="ECO:0000313" key="1">
    <source>
        <dbReference type="EMBL" id="QDT62548.1"/>
    </source>
</evidence>
<protein>
    <recommendedName>
        <fullName evidence="3">PhoPQ-activated pathogenicity-related protein</fullName>
    </recommendedName>
</protein>
<evidence type="ECO:0008006" key="3">
    <source>
        <dbReference type="Google" id="ProtNLM"/>
    </source>
</evidence>
<dbReference type="Proteomes" id="UP000315003">
    <property type="component" value="Chromosome"/>
</dbReference>
<dbReference type="EMBL" id="CP036272">
    <property type="protein sequence ID" value="QDT62548.1"/>
    <property type="molecule type" value="Genomic_DNA"/>
</dbReference>
<keyword evidence="2" id="KW-1185">Reference proteome</keyword>
<gene>
    <name evidence="1" type="ORF">SV7mr_50960</name>
</gene>
<sequence>MEAIRDASTLEIEVLQDWHVVQGRVATRQKLVTINVGDLWKGQAYRVPVRMVVPVDRKAKGFHLTGSSTPDRLKQDARPNAVFQQLIEGGVGLVYTVVQEPGTYGQRELSSESEKRFAQTLNPRFKIQYWAWPATLMRAITTAYAEVDHFEKGKIAASGGSKNGASPSMAILHDDRMTAIHATVSPIWDSPLRLCDRETWDRHLAQGGSQRGFSGGHYGPNFNQRALDAGQSWKDLQAFAAGISDQVFISRNLNALRERGVEMLFHPGTHDMVAYDLVWGGSHHPTIPVYLGANTGHGGKGHPRTERDQQNKSAFLLRHFFPESVKQPLLTPPRIETRVDGKRLKVTVRFADNSGEESGRIWWISDRGPDGSPSYLKELIPNENSMEMKREGTAWVAEIPIASGAKHLDVFTNHRKIIDYQDQKLRTYLSSPYTRVTVSDDR</sequence>
<organism evidence="1 2">
    <name type="scientific">Stieleria bergensis</name>
    <dbReference type="NCBI Taxonomy" id="2528025"/>
    <lineage>
        <taxon>Bacteria</taxon>
        <taxon>Pseudomonadati</taxon>
        <taxon>Planctomycetota</taxon>
        <taxon>Planctomycetia</taxon>
        <taxon>Pirellulales</taxon>
        <taxon>Pirellulaceae</taxon>
        <taxon>Stieleria</taxon>
    </lineage>
</organism>
<proteinExistence type="predicted"/>